<comment type="caution">
    <text evidence="8">The sequence shown here is derived from an EMBL/GenBank/DDBJ whole genome shotgun (WGS) entry which is preliminary data.</text>
</comment>
<name>A0AAE0VF60_9TELE</name>
<sequence length="485" mass="54636">MELRQGSDSVADYAIKFCTLAAQSGWNEAALWAVFHGGLNPALQTELACCEEATSLTQFVATAIRLDNLLRQDQAGAHPPVSARPHVRADVPRPREEVPEPIQLGRSRLVEQEHRRRGQMRLCYYCGALGHMIHRCLERPSSVQVGLFHCECLAFYVTSSPVNPVILGFPWTSLVEDSASLASGRIPHVYEDFREVFSEERAACLPSHQAWDCAIDLLPNASPPRGQVYPLSLPETKAMEEYIEEALVGDEWKTTFHTTHGHYEYLVMPFGLTNAPAVFQSLINGVFQDILGKWVIAYIDDILVYSTSLEEHMRHVRELLSRLQRHHLFVKPEKCEFHQSTMSFLGYVITRQGVEMDVTKVQVVTEWPNPSTVKELQHFLGFANFYRRFIRNYSSVAGPLISLLKGKPRRLAWTDQAQAAFQQLKECFTTAPILRHLDPDLPFVVEVDASSSGLGAVLSQRTSEASPMCFLFLETDSHGGQLRRG</sequence>
<gene>
    <name evidence="8" type="ORF">QTP70_007057</name>
</gene>
<keyword evidence="4" id="KW-0479">Metal-binding</keyword>
<dbReference type="SUPFAM" id="SSF56672">
    <property type="entry name" value="DNA/RNA polymerases"/>
    <property type="match status" value="1"/>
</dbReference>
<accession>A0AAE0VF60</accession>
<dbReference type="Gene3D" id="3.30.70.270">
    <property type="match status" value="2"/>
</dbReference>
<dbReference type="GO" id="GO:0008270">
    <property type="term" value="F:zinc ion binding"/>
    <property type="evidence" value="ECO:0007669"/>
    <property type="project" value="UniProtKB-KW"/>
</dbReference>
<dbReference type="PROSITE" id="PS50878">
    <property type="entry name" value="RT_POL"/>
    <property type="match status" value="1"/>
</dbReference>
<feature type="domain" description="Reverse transcriptase" evidence="7">
    <location>
        <begin position="1"/>
        <end position="349"/>
    </location>
</feature>
<dbReference type="InterPro" id="IPR000477">
    <property type="entry name" value="RT_dom"/>
</dbReference>
<feature type="region of interest" description="Disordered" evidence="5">
    <location>
        <begin position="75"/>
        <end position="94"/>
    </location>
</feature>
<dbReference type="Gene3D" id="3.10.10.10">
    <property type="entry name" value="HIV Type 1 Reverse Transcriptase, subunit A, domain 1"/>
    <property type="match status" value="1"/>
</dbReference>
<keyword evidence="3" id="KW-0511">Multifunctional enzyme</keyword>
<proteinExistence type="inferred from homology"/>
<dbReference type="PROSITE" id="PS50158">
    <property type="entry name" value="ZF_CCHC"/>
    <property type="match status" value="1"/>
</dbReference>
<keyword evidence="9" id="KW-1185">Reference proteome</keyword>
<evidence type="ECO:0000259" key="6">
    <source>
        <dbReference type="PROSITE" id="PS50158"/>
    </source>
</evidence>
<feature type="domain" description="CCHC-type" evidence="6">
    <location>
        <begin position="123"/>
        <end position="136"/>
    </location>
</feature>
<dbReference type="PANTHER" id="PTHR37984">
    <property type="entry name" value="PROTEIN CBG26694"/>
    <property type="match status" value="1"/>
</dbReference>
<dbReference type="InterPro" id="IPR041577">
    <property type="entry name" value="RT_RNaseH_2"/>
</dbReference>
<evidence type="ECO:0000256" key="5">
    <source>
        <dbReference type="SAM" id="MobiDB-lite"/>
    </source>
</evidence>
<dbReference type="Proteomes" id="UP001274896">
    <property type="component" value="Unassembled WGS sequence"/>
</dbReference>
<reference evidence="8" key="1">
    <citation type="submission" date="2023-06" db="EMBL/GenBank/DDBJ databases">
        <title>Male Hemibagrus guttatus genome.</title>
        <authorList>
            <person name="Bian C."/>
        </authorList>
    </citation>
    <scope>NUCLEOTIDE SEQUENCE</scope>
    <source>
        <strain evidence="8">Male_cb2023</strain>
        <tissue evidence="8">Muscle</tissue>
    </source>
</reference>
<dbReference type="GO" id="GO:0003676">
    <property type="term" value="F:nucleic acid binding"/>
    <property type="evidence" value="ECO:0007669"/>
    <property type="project" value="InterPro"/>
</dbReference>
<dbReference type="FunFam" id="3.30.70.270:FF:000003">
    <property type="entry name" value="Transposon Ty3-G Gag-Pol polyprotein"/>
    <property type="match status" value="1"/>
</dbReference>
<evidence type="ECO:0000256" key="2">
    <source>
        <dbReference type="ARBA" id="ARBA00012180"/>
    </source>
</evidence>
<evidence type="ECO:0000256" key="4">
    <source>
        <dbReference type="PROSITE-ProRule" id="PRU00047"/>
    </source>
</evidence>
<organism evidence="8 9">
    <name type="scientific">Hemibagrus guttatus</name>
    <dbReference type="NCBI Taxonomy" id="175788"/>
    <lineage>
        <taxon>Eukaryota</taxon>
        <taxon>Metazoa</taxon>
        <taxon>Chordata</taxon>
        <taxon>Craniata</taxon>
        <taxon>Vertebrata</taxon>
        <taxon>Euteleostomi</taxon>
        <taxon>Actinopterygii</taxon>
        <taxon>Neopterygii</taxon>
        <taxon>Teleostei</taxon>
        <taxon>Ostariophysi</taxon>
        <taxon>Siluriformes</taxon>
        <taxon>Bagridae</taxon>
        <taxon>Hemibagrus</taxon>
    </lineage>
</organism>
<dbReference type="FunFam" id="3.30.70.270:FF:000020">
    <property type="entry name" value="Transposon Tf2-6 polyprotein-like Protein"/>
    <property type="match status" value="1"/>
</dbReference>
<keyword evidence="4" id="KW-0863">Zinc-finger</keyword>
<dbReference type="InterPro" id="IPR001878">
    <property type="entry name" value="Znf_CCHC"/>
</dbReference>
<dbReference type="InterPro" id="IPR050951">
    <property type="entry name" value="Retrovirus_Pol_polyprotein"/>
</dbReference>
<dbReference type="InterPro" id="IPR043128">
    <property type="entry name" value="Rev_trsase/Diguanyl_cyclase"/>
</dbReference>
<evidence type="ECO:0000256" key="3">
    <source>
        <dbReference type="ARBA" id="ARBA00023268"/>
    </source>
</evidence>
<evidence type="ECO:0000259" key="7">
    <source>
        <dbReference type="PROSITE" id="PS50878"/>
    </source>
</evidence>
<evidence type="ECO:0000313" key="8">
    <source>
        <dbReference type="EMBL" id="KAK3556282.1"/>
    </source>
</evidence>
<comment type="similarity">
    <text evidence="1">Belongs to the beta type-B retroviral polymerase family. HERV class-II K(HML-2) pol subfamily.</text>
</comment>
<dbReference type="CDD" id="cd01647">
    <property type="entry name" value="RT_LTR"/>
    <property type="match status" value="1"/>
</dbReference>
<dbReference type="Pfam" id="PF00078">
    <property type="entry name" value="RVT_1"/>
    <property type="match status" value="1"/>
</dbReference>
<dbReference type="EMBL" id="JAUCMX010000001">
    <property type="protein sequence ID" value="KAK3556282.1"/>
    <property type="molecule type" value="Genomic_DNA"/>
</dbReference>
<dbReference type="InterPro" id="IPR043502">
    <property type="entry name" value="DNA/RNA_pol_sf"/>
</dbReference>
<dbReference type="PANTHER" id="PTHR37984:SF5">
    <property type="entry name" value="PROTEIN NYNRIN-LIKE"/>
    <property type="match status" value="1"/>
</dbReference>
<keyword evidence="4" id="KW-0862">Zinc</keyword>
<dbReference type="Pfam" id="PF17919">
    <property type="entry name" value="RT_RNaseH_2"/>
    <property type="match status" value="1"/>
</dbReference>
<dbReference type="EC" id="3.1.26.4" evidence="2"/>
<dbReference type="GO" id="GO:0004523">
    <property type="term" value="F:RNA-DNA hybrid ribonuclease activity"/>
    <property type="evidence" value="ECO:0007669"/>
    <property type="project" value="UniProtKB-EC"/>
</dbReference>
<evidence type="ECO:0000313" key="9">
    <source>
        <dbReference type="Proteomes" id="UP001274896"/>
    </source>
</evidence>
<dbReference type="AlphaFoldDB" id="A0AAE0VF60"/>
<protein>
    <recommendedName>
        <fullName evidence="2">ribonuclease H</fullName>
        <ecNumber evidence="2">3.1.26.4</ecNumber>
    </recommendedName>
</protein>
<evidence type="ECO:0000256" key="1">
    <source>
        <dbReference type="ARBA" id="ARBA00010879"/>
    </source>
</evidence>